<keyword evidence="3" id="KW-1185">Reference proteome</keyword>
<accession>A0A9W4FDW4</accession>
<evidence type="ECO:0000313" key="3">
    <source>
        <dbReference type="Proteomes" id="UP000465785"/>
    </source>
</evidence>
<organism evidence="2 3">
    <name type="scientific">Mycobacterium gallinarum</name>
    <dbReference type="NCBI Taxonomy" id="39689"/>
    <lineage>
        <taxon>Bacteria</taxon>
        <taxon>Bacillati</taxon>
        <taxon>Actinomycetota</taxon>
        <taxon>Actinomycetes</taxon>
        <taxon>Mycobacteriales</taxon>
        <taxon>Mycobacteriaceae</taxon>
        <taxon>Mycobacterium</taxon>
    </lineage>
</organism>
<dbReference type="InterPro" id="IPR009061">
    <property type="entry name" value="DNA-bd_dom_put_sf"/>
</dbReference>
<dbReference type="GO" id="GO:0003677">
    <property type="term" value="F:DNA binding"/>
    <property type="evidence" value="ECO:0007669"/>
    <property type="project" value="InterPro"/>
</dbReference>
<proteinExistence type="predicted"/>
<dbReference type="KEGG" id="mgau:MGALJ_09830"/>
<dbReference type="EMBL" id="AP022601">
    <property type="protein sequence ID" value="BBY91314.1"/>
    <property type="molecule type" value="Genomic_DNA"/>
</dbReference>
<name>A0A9W4FDW4_9MYCO</name>
<gene>
    <name evidence="2" type="ORF">MGALJ_09830</name>
</gene>
<sequence>MSRRKPPPRKLITVAEAAAHFAVAPKTIREWIAEGRLPAVRPGPRCIRIDVADLERLAQPCGPACAPDPVERIAKLVENSPLTNDQVDRLAALLRTGGDAR</sequence>
<dbReference type="InterPro" id="IPR041657">
    <property type="entry name" value="HTH_17"/>
</dbReference>
<dbReference type="AlphaFoldDB" id="A0A9W4FDW4"/>
<evidence type="ECO:0000259" key="1">
    <source>
        <dbReference type="Pfam" id="PF12728"/>
    </source>
</evidence>
<dbReference type="InterPro" id="IPR010093">
    <property type="entry name" value="SinI_DNA-bd"/>
</dbReference>
<evidence type="ECO:0000313" key="2">
    <source>
        <dbReference type="EMBL" id="BBY91314.1"/>
    </source>
</evidence>
<dbReference type="RefSeq" id="WP_163726833.1">
    <property type="nucleotide sequence ID" value="NZ_AP022601.1"/>
</dbReference>
<dbReference type="SUPFAM" id="SSF46955">
    <property type="entry name" value="Putative DNA-binding domain"/>
    <property type="match status" value="1"/>
</dbReference>
<dbReference type="Proteomes" id="UP000465785">
    <property type="component" value="Chromosome"/>
</dbReference>
<protein>
    <recommendedName>
        <fullName evidence="1">Helix-turn-helix domain-containing protein</fullName>
    </recommendedName>
</protein>
<feature type="domain" description="Helix-turn-helix" evidence="1">
    <location>
        <begin position="12"/>
        <end position="59"/>
    </location>
</feature>
<dbReference type="Pfam" id="PF12728">
    <property type="entry name" value="HTH_17"/>
    <property type="match status" value="1"/>
</dbReference>
<reference evidence="2 3" key="1">
    <citation type="journal article" date="2019" name="Emerg. Microbes Infect.">
        <title>Comprehensive subspecies identification of 175 nontuberculous mycobacteria species based on 7547 genomic profiles.</title>
        <authorList>
            <person name="Matsumoto Y."/>
            <person name="Kinjo T."/>
            <person name="Motooka D."/>
            <person name="Nabeya D."/>
            <person name="Jung N."/>
            <person name="Uechi K."/>
            <person name="Horii T."/>
            <person name="Iida T."/>
            <person name="Fujita J."/>
            <person name="Nakamura S."/>
        </authorList>
    </citation>
    <scope>NUCLEOTIDE SEQUENCE [LARGE SCALE GENOMIC DNA]</scope>
    <source>
        <strain evidence="2 3">JCM 6399</strain>
    </source>
</reference>
<dbReference type="NCBIfam" id="TIGR01764">
    <property type="entry name" value="excise"/>
    <property type="match status" value="1"/>
</dbReference>